<evidence type="ECO:0000313" key="1">
    <source>
        <dbReference type="EMBL" id="MFC3673620.1"/>
    </source>
</evidence>
<keyword evidence="2" id="KW-1185">Reference proteome</keyword>
<name>A0ABV7V8B3_9SPHN</name>
<reference evidence="2" key="1">
    <citation type="journal article" date="2019" name="Int. J. Syst. Evol. Microbiol.">
        <title>The Global Catalogue of Microorganisms (GCM) 10K type strain sequencing project: providing services to taxonomists for standard genome sequencing and annotation.</title>
        <authorList>
            <consortium name="The Broad Institute Genomics Platform"/>
            <consortium name="The Broad Institute Genome Sequencing Center for Infectious Disease"/>
            <person name="Wu L."/>
            <person name="Ma J."/>
        </authorList>
    </citation>
    <scope>NUCLEOTIDE SEQUENCE [LARGE SCALE GENOMIC DNA]</scope>
    <source>
        <strain evidence="2">KCTC 42224</strain>
    </source>
</reference>
<organism evidence="1 2">
    <name type="scientific">Novosphingobium pokkalii</name>
    <dbReference type="NCBI Taxonomy" id="1770194"/>
    <lineage>
        <taxon>Bacteria</taxon>
        <taxon>Pseudomonadati</taxon>
        <taxon>Pseudomonadota</taxon>
        <taxon>Alphaproteobacteria</taxon>
        <taxon>Sphingomonadales</taxon>
        <taxon>Sphingomonadaceae</taxon>
        <taxon>Novosphingobium</taxon>
    </lineage>
</organism>
<dbReference type="Proteomes" id="UP001595683">
    <property type="component" value="Unassembled WGS sequence"/>
</dbReference>
<proteinExistence type="predicted"/>
<evidence type="ECO:0000313" key="2">
    <source>
        <dbReference type="Proteomes" id="UP001595683"/>
    </source>
</evidence>
<dbReference type="Pfam" id="PF06945">
    <property type="entry name" value="DUF1289"/>
    <property type="match status" value="1"/>
</dbReference>
<sequence>MKSPCLGLCRFDARSGWCRACGRTLDECREWKKAPRPRRLAIARALPDRLARLETRGLRLGEEP</sequence>
<gene>
    <name evidence="1" type="ORF">ACFOOT_19535</name>
</gene>
<comment type="caution">
    <text evidence="1">The sequence shown here is derived from an EMBL/GenBank/DDBJ whole genome shotgun (WGS) entry which is preliminary data.</text>
</comment>
<dbReference type="RefSeq" id="WP_191324882.1">
    <property type="nucleotide sequence ID" value="NZ_BMZP01000012.1"/>
</dbReference>
<accession>A0ABV7V8B3</accession>
<protein>
    <submittedName>
        <fullName evidence="1">DUF1289 domain-containing protein</fullName>
    </submittedName>
</protein>
<dbReference type="EMBL" id="JBHRYE010000049">
    <property type="protein sequence ID" value="MFC3673620.1"/>
    <property type="molecule type" value="Genomic_DNA"/>
</dbReference>
<dbReference type="InterPro" id="IPR010710">
    <property type="entry name" value="DUF1289"/>
</dbReference>